<dbReference type="Pfam" id="PF01832">
    <property type="entry name" value="Glucosaminidase"/>
    <property type="match status" value="1"/>
</dbReference>
<sequence length="214" mass="25018">MKKTKKLSFLFLTLAVLFFLLGFSLNAFHRDLTELSQDQSNNERRQEPKDNEKLAREKEDKERKKFIVKIAPIAQEIQKEYHILPSITIAQACLESDWGRSSLSAKYNNYFGIKGGEGSDTIELKTKEFEDGHWIEKKAKFRVYRSLEESMEDHAKLLKNGTSWNNNQYQEVLKAQDYHEASEAMYRAGYATDPAYATKLIKIIEKYKLNQYDK</sequence>
<dbReference type="EMBL" id="AP026802">
    <property type="protein sequence ID" value="BDR58452.1"/>
    <property type="molecule type" value="Genomic_DNA"/>
</dbReference>
<organism evidence="6 7">
    <name type="scientific">Xylocopilactobacillus apicola</name>
    <dbReference type="NCBI Taxonomy" id="2932184"/>
    <lineage>
        <taxon>Bacteria</taxon>
        <taxon>Bacillati</taxon>
        <taxon>Bacillota</taxon>
        <taxon>Bacilli</taxon>
        <taxon>Lactobacillales</taxon>
        <taxon>Lactobacillaceae</taxon>
        <taxon>Xylocopilactobacillus</taxon>
    </lineage>
</organism>
<feature type="chain" id="PRO_5043358744" evidence="4">
    <location>
        <begin position="30"/>
        <end position="214"/>
    </location>
</feature>
<dbReference type="InterPro" id="IPR002901">
    <property type="entry name" value="MGlyc_endo_b_GlcNAc-like_dom"/>
</dbReference>
<keyword evidence="2" id="KW-0378">Hydrolase</keyword>
<dbReference type="PANTHER" id="PTHR33308:SF10">
    <property type="entry name" value="EXO-GLUCOSAMINIDASE LYTG"/>
    <property type="match status" value="1"/>
</dbReference>
<evidence type="ECO:0000313" key="6">
    <source>
        <dbReference type="EMBL" id="BDR58452.1"/>
    </source>
</evidence>
<evidence type="ECO:0000259" key="5">
    <source>
        <dbReference type="SMART" id="SM00047"/>
    </source>
</evidence>
<feature type="domain" description="Mannosyl-glycoprotein endo-beta-N-acetylglucosamidase-like" evidence="5">
    <location>
        <begin position="53"/>
        <end position="213"/>
    </location>
</feature>
<gene>
    <name evidence="6" type="primary">acmA</name>
    <name evidence="6" type="ORF">XA3_08930</name>
</gene>
<dbReference type="KEGG" id="xap:XA3_08930"/>
<evidence type="ECO:0000313" key="7">
    <source>
        <dbReference type="Proteomes" id="UP001321861"/>
    </source>
</evidence>
<dbReference type="Proteomes" id="UP001321861">
    <property type="component" value="Chromosome"/>
</dbReference>
<accession>A0AAU9DN38</accession>
<dbReference type="SMART" id="SM00047">
    <property type="entry name" value="LYZ2"/>
    <property type="match status" value="1"/>
</dbReference>
<evidence type="ECO:0000256" key="3">
    <source>
        <dbReference type="SAM" id="MobiDB-lite"/>
    </source>
</evidence>
<protein>
    <submittedName>
        <fullName evidence="6">N-acetylmuramidase</fullName>
    </submittedName>
</protein>
<evidence type="ECO:0000256" key="1">
    <source>
        <dbReference type="ARBA" id="ARBA00010266"/>
    </source>
</evidence>
<keyword evidence="7" id="KW-1185">Reference proteome</keyword>
<feature type="compositionally biased region" description="Basic and acidic residues" evidence="3">
    <location>
        <begin position="41"/>
        <end position="58"/>
    </location>
</feature>
<dbReference type="RefSeq" id="WP_317636353.1">
    <property type="nucleotide sequence ID" value="NZ_AP026802.1"/>
</dbReference>
<dbReference type="PRINTS" id="PR01002">
    <property type="entry name" value="FLGFLGJ"/>
</dbReference>
<dbReference type="InterPro" id="IPR051056">
    <property type="entry name" value="Glycosyl_Hydrolase_73"/>
</dbReference>
<evidence type="ECO:0000256" key="4">
    <source>
        <dbReference type="SAM" id="SignalP"/>
    </source>
</evidence>
<name>A0AAU9DN38_9LACO</name>
<dbReference type="GO" id="GO:0004040">
    <property type="term" value="F:amidase activity"/>
    <property type="evidence" value="ECO:0007669"/>
    <property type="project" value="InterPro"/>
</dbReference>
<comment type="similarity">
    <text evidence="1">Belongs to the glycosyl hydrolase 73 family.</text>
</comment>
<proteinExistence type="inferred from homology"/>
<feature type="signal peptide" evidence="4">
    <location>
        <begin position="1"/>
        <end position="29"/>
    </location>
</feature>
<feature type="region of interest" description="Disordered" evidence="3">
    <location>
        <begin position="37"/>
        <end position="58"/>
    </location>
</feature>
<keyword evidence="4" id="KW-0732">Signal</keyword>
<dbReference type="PANTHER" id="PTHR33308">
    <property type="entry name" value="PEPTIDOGLYCAN HYDROLASE FLGJ"/>
    <property type="match status" value="1"/>
</dbReference>
<dbReference type="AlphaFoldDB" id="A0AAU9DN38"/>
<dbReference type="Gene3D" id="1.10.530.10">
    <property type="match status" value="1"/>
</dbReference>
<dbReference type="Gene3D" id="4.10.80.30">
    <property type="entry name" value="DNA polymerase, domain 6"/>
    <property type="match status" value="1"/>
</dbReference>
<reference evidence="6 7" key="1">
    <citation type="journal article" date="2023" name="Microbiol. Spectr.">
        <title>Symbiosis of Carpenter Bees with Uncharacterized Lactic Acid Bacteria Showing NAD Auxotrophy.</title>
        <authorList>
            <person name="Kawasaki S."/>
            <person name="Ozawa K."/>
            <person name="Mori T."/>
            <person name="Yamamoto A."/>
            <person name="Ito M."/>
            <person name="Ohkuma M."/>
            <person name="Sakamoto M."/>
            <person name="Matsutani M."/>
        </authorList>
    </citation>
    <scope>NUCLEOTIDE SEQUENCE [LARGE SCALE GENOMIC DNA]</scope>
    <source>
        <strain evidence="6 7">XA3</strain>
    </source>
</reference>
<evidence type="ECO:0000256" key="2">
    <source>
        <dbReference type="ARBA" id="ARBA00022801"/>
    </source>
</evidence>